<accession>A0A520MTT4</accession>
<evidence type="ECO:0000313" key="2">
    <source>
        <dbReference type="Proteomes" id="UP000316449"/>
    </source>
</evidence>
<name>A0A520MTT4_9GAMM</name>
<protein>
    <submittedName>
        <fullName evidence="1">Uncharacterized protein</fullName>
    </submittedName>
</protein>
<organism evidence="1 2">
    <name type="scientific">SAR86 cluster bacterium</name>
    <dbReference type="NCBI Taxonomy" id="2030880"/>
    <lineage>
        <taxon>Bacteria</taxon>
        <taxon>Pseudomonadati</taxon>
        <taxon>Pseudomonadota</taxon>
        <taxon>Gammaproteobacteria</taxon>
        <taxon>SAR86 cluster</taxon>
    </lineage>
</organism>
<proteinExistence type="predicted"/>
<reference evidence="1 2" key="1">
    <citation type="submission" date="2019-02" db="EMBL/GenBank/DDBJ databases">
        <title>Prokaryotic population dynamics and viral predation in marine succession experiment using metagenomics: the confinement effect.</title>
        <authorList>
            <person name="Haro-Moreno J.M."/>
            <person name="Rodriguez-Valera F."/>
            <person name="Lopez-Perez M."/>
        </authorList>
    </citation>
    <scope>NUCLEOTIDE SEQUENCE [LARGE SCALE GENOMIC DNA]</scope>
    <source>
        <strain evidence="1">MED-G165</strain>
    </source>
</reference>
<evidence type="ECO:0000313" key="1">
    <source>
        <dbReference type="EMBL" id="RZO24643.1"/>
    </source>
</evidence>
<dbReference type="AlphaFoldDB" id="A0A520MTT4"/>
<sequence>MPNSCNSITKIISIFLLIFLGSCTSISHSTFSERVFIGKLSFTNTQSRSNYNVRVNALPEKVIIQIGKPLFGNLLKIEFDHSAGLSFDPQIDNEYLYLLQGFNNKDYINFFNSCFGELNIDKNMFILKKHDFELKCNYQNNATVSVYMTYKTKLKIIGLLKSG</sequence>
<gene>
    <name evidence="1" type="ORF">EVA98_01005</name>
</gene>
<comment type="caution">
    <text evidence="1">The sequence shown here is derived from an EMBL/GenBank/DDBJ whole genome shotgun (WGS) entry which is preliminary data.</text>
</comment>
<dbReference type="Proteomes" id="UP000316449">
    <property type="component" value="Unassembled WGS sequence"/>
</dbReference>
<dbReference type="EMBL" id="SHBK01000007">
    <property type="protein sequence ID" value="RZO24643.1"/>
    <property type="molecule type" value="Genomic_DNA"/>
</dbReference>